<gene>
    <name evidence="1" type="ORF">METZ01_LOCUS464865</name>
</gene>
<accession>A0A383AWM9</accession>
<feature type="non-terminal residue" evidence="1">
    <location>
        <position position="58"/>
    </location>
</feature>
<dbReference type="EMBL" id="UINC01195440">
    <property type="protein sequence ID" value="SVE12011.1"/>
    <property type="molecule type" value="Genomic_DNA"/>
</dbReference>
<evidence type="ECO:0008006" key="2">
    <source>
        <dbReference type="Google" id="ProtNLM"/>
    </source>
</evidence>
<proteinExistence type="predicted"/>
<evidence type="ECO:0000313" key="1">
    <source>
        <dbReference type="EMBL" id="SVE12011.1"/>
    </source>
</evidence>
<organism evidence="1">
    <name type="scientific">marine metagenome</name>
    <dbReference type="NCBI Taxonomy" id="408172"/>
    <lineage>
        <taxon>unclassified sequences</taxon>
        <taxon>metagenomes</taxon>
        <taxon>ecological metagenomes</taxon>
    </lineage>
</organism>
<name>A0A383AWM9_9ZZZZ</name>
<protein>
    <recommendedName>
        <fullName evidence="2">Lipoprotein</fullName>
    </recommendedName>
</protein>
<dbReference type="PROSITE" id="PS51257">
    <property type="entry name" value="PROKAR_LIPOPROTEIN"/>
    <property type="match status" value="1"/>
</dbReference>
<sequence>MSKERLRKNKKRVVSTLFLYLLLFITACDFEPPEKWETPGWYIDLTLPLINKKYSFAE</sequence>
<reference evidence="1" key="1">
    <citation type="submission" date="2018-05" db="EMBL/GenBank/DDBJ databases">
        <authorList>
            <person name="Lanie J.A."/>
            <person name="Ng W.-L."/>
            <person name="Kazmierczak K.M."/>
            <person name="Andrzejewski T.M."/>
            <person name="Davidsen T.M."/>
            <person name="Wayne K.J."/>
            <person name="Tettelin H."/>
            <person name="Glass J.I."/>
            <person name="Rusch D."/>
            <person name="Podicherti R."/>
            <person name="Tsui H.-C.T."/>
            <person name="Winkler M.E."/>
        </authorList>
    </citation>
    <scope>NUCLEOTIDE SEQUENCE</scope>
</reference>
<dbReference type="AlphaFoldDB" id="A0A383AWM9"/>